<dbReference type="InterPro" id="IPR029026">
    <property type="entry name" value="tRNA_m1G_MTases_N"/>
</dbReference>
<dbReference type="EMBL" id="DROD01000357">
    <property type="protein sequence ID" value="HHJ52567.1"/>
    <property type="molecule type" value="Genomic_DNA"/>
</dbReference>
<dbReference type="GO" id="GO:0032259">
    <property type="term" value="P:methylation"/>
    <property type="evidence" value="ECO:0007669"/>
    <property type="project" value="UniProtKB-KW"/>
</dbReference>
<feature type="domain" description="RNA 2-O ribose methyltransferase substrate binding" evidence="3">
    <location>
        <begin position="14"/>
        <end position="89"/>
    </location>
</feature>
<keyword evidence="1" id="KW-0489">Methyltransferase</keyword>
<name>A0A7V5PNW9_CALAY</name>
<keyword evidence="2" id="KW-0808">Transferase</keyword>
<evidence type="ECO:0000256" key="2">
    <source>
        <dbReference type="ARBA" id="ARBA00022679"/>
    </source>
</evidence>
<dbReference type="PANTHER" id="PTHR46429">
    <property type="entry name" value="23S RRNA (GUANOSINE-2'-O-)-METHYLTRANSFERASE RLMB"/>
    <property type="match status" value="1"/>
</dbReference>
<dbReference type="InterPro" id="IPR004441">
    <property type="entry name" value="rRNA_MeTrfase_TrmH"/>
</dbReference>
<reference evidence="4" key="1">
    <citation type="journal article" date="2020" name="mSystems">
        <title>Genome- and Community-Level Interaction Insights into Carbon Utilization and Element Cycling Functions of Hydrothermarchaeota in Hydrothermal Sediment.</title>
        <authorList>
            <person name="Zhou Z."/>
            <person name="Liu Y."/>
            <person name="Xu W."/>
            <person name="Pan J."/>
            <person name="Luo Z.H."/>
            <person name="Li M."/>
        </authorList>
    </citation>
    <scope>NUCLEOTIDE SEQUENCE [LARGE SCALE GENOMIC DNA]</scope>
    <source>
        <strain evidence="4">HyVt-527</strain>
    </source>
</reference>
<dbReference type="Gene3D" id="3.30.1330.30">
    <property type="match status" value="1"/>
</dbReference>
<dbReference type="Pfam" id="PF00588">
    <property type="entry name" value="SpoU_methylase"/>
    <property type="match status" value="1"/>
</dbReference>
<dbReference type="PANTHER" id="PTHR46429:SF1">
    <property type="entry name" value="23S RRNA (GUANOSINE-2'-O-)-METHYLTRANSFERASE RLMB"/>
    <property type="match status" value="1"/>
</dbReference>
<dbReference type="SUPFAM" id="SSF75217">
    <property type="entry name" value="alpha/beta knot"/>
    <property type="match status" value="1"/>
</dbReference>
<evidence type="ECO:0000256" key="1">
    <source>
        <dbReference type="ARBA" id="ARBA00022603"/>
    </source>
</evidence>
<dbReference type="CDD" id="cd18103">
    <property type="entry name" value="SpoU-like_RlmB"/>
    <property type="match status" value="1"/>
</dbReference>
<dbReference type="Pfam" id="PF08032">
    <property type="entry name" value="SpoU_sub_bind"/>
    <property type="match status" value="1"/>
</dbReference>
<gene>
    <name evidence="4" type="primary">rlmB</name>
    <name evidence="4" type="ORF">ENJ89_05190</name>
</gene>
<comment type="caution">
    <text evidence="4">The sequence shown here is derived from an EMBL/GenBank/DDBJ whole genome shotgun (WGS) entry which is preliminary data.</text>
</comment>
<dbReference type="Proteomes" id="UP000886124">
    <property type="component" value="Unassembled WGS sequence"/>
</dbReference>
<dbReference type="InterPro" id="IPR013123">
    <property type="entry name" value="SpoU_subst-bd"/>
</dbReference>
<evidence type="ECO:0000313" key="4">
    <source>
        <dbReference type="EMBL" id="HHJ52567.1"/>
    </source>
</evidence>
<dbReference type="AlphaFoldDB" id="A0A7V5PNW9"/>
<dbReference type="InterPro" id="IPR001537">
    <property type="entry name" value="SpoU_MeTrfase"/>
</dbReference>
<evidence type="ECO:0000259" key="3">
    <source>
        <dbReference type="SMART" id="SM00967"/>
    </source>
</evidence>
<dbReference type="InterPro" id="IPR029064">
    <property type="entry name" value="Ribosomal_eL30-like_sf"/>
</dbReference>
<proteinExistence type="predicted"/>
<sequence length="255" mass="27780">MPGRNKQETSDLLFIYGRQPVWEALRSGIRIRRLILAKGTTGSLLSRVRNAALRNNVPIIEVGKNDLQKFVGAVVHQGVAAEVTASFYLNREEFYRIVQTKADPLLLILDQIQDPHNLGAIVRTAEIAGVDAIVLPEKGSAAINATVVKTSAGAVFNMRFFRTPSLTEEMGAISEQGVWIAALVPGSDQTIFHSDLTGSLALLVGNEGQGVRKNLLPLCAFKMTIPQFGKVNSLNASVSTAVALFEAVRQRRFRN</sequence>
<dbReference type="GO" id="GO:0006396">
    <property type="term" value="P:RNA processing"/>
    <property type="evidence" value="ECO:0007669"/>
    <property type="project" value="InterPro"/>
</dbReference>
<accession>A0A7V5PNW9</accession>
<dbReference type="GO" id="GO:0008173">
    <property type="term" value="F:RNA methyltransferase activity"/>
    <property type="evidence" value="ECO:0007669"/>
    <property type="project" value="InterPro"/>
</dbReference>
<dbReference type="GO" id="GO:0003723">
    <property type="term" value="F:RNA binding"/>
    <property type="evidence" value="ECO:0007669"/>
    <property type="project" value="InterPro"/>
</dbReference>
<dbReference type="InterPro" id="IPR029028">
    <property type="entry name" value="Alpha/beta_knot_MTases"/>
</dbReference>
<dbReference type="SMART" id="SM00967">
    <property type="entry name" value="SpoU_sub_bind"/>
    <property type="match status" value="1"/>
</dbReference>
<dbReference type="SUPFAM" id="SSF55315">
    <property type="entry name" value="L30e-like"/>
    <property type="match status" value="1"/>
</dbReference>
<dbReference type="GO" id="GO:0005829">
    <property type="term" value="C:cytosol"/>
    <property type="evidence" value="ECO:0007669"/>
    <property type="project" value="TreeGrafter"/>
</dbReference>
<dbReference type="Gene3D" id="3.40.1280.10">
    <property type="match status" value="1"/>
</dbReference>
<protein>
    <submittedName>
        <fullName evidence="4">23S rRNA (Guanosine(2251)-2'-O)-methyltransferase RlmB</fullName>
    </submittedName>
</protein>
<organism evidence="4">
    <name type="scientific">Caldithrix abyssi</name>
    <dbReference type="NCBI Taxonomy" id="187145"/>
    <lineage>
        <taxon>Bacteria</taxon>
        <taxon>Pseudomonadati</taxon>
        <taxon>Calditrichota</taxon>
        <taxon>Calditrichia</taxon>
        <taxon>Calditrichales</taxon>
        <taxon>Calditrichaceae</taxon>
        <taxon>Caldithrix</taxon>
    </lineage>
</organism>
<dbReference type="NCBIfam" id="TIGR00186">
    <property type="entry name" value="rRNA_methyl_3"/>
    <property type="match status" value="1"/>
</dbReference>